<dbReference type="CDD" id="cd13686">
    <property type="entry name" value="GluR_Plant"/>
    <property type="match status" value="1"/>
</dbReference>
<keyword evidence="4 14" id="KW-0812">Transmembrane</keyword>
<dbReference type="GO" id="GO:0016020">
    <property type="term" value="C:membrane"/>
    <property type="evidence" value="ECO:0007669"/>
    <property type="project" value="UniProtKB-SubCell"/>
</dbReference>
<evidence type="ECO:0000256" key="14">
    <source>
        <dbReference type="SAM" id="Phobius"/>
    </source>
</evidence>
<dbReference type="InterPro" id="IPR001828">
    <property type="entry name" value="ANF_lig-bd_rcpt"/>
</dbReference>
<feature type="transmembrane region" description="Helical" evidence="14">
    <location>
        <begin position="786"/>
        <end position="808"/>
    </location>
</feature>
<evidence type="ECO:0000259" key="16">
    <source>
        <dbReference type="SMART" id="SM00079"/>
    </source>
</evidence>
<feature type="transmembrane region" description="Helical" evidence="14">
    <location>
        <begin position="604"/>
        <end position="628"/>
    </location>
</feature>
<dbReference type="Pfam" id="PF00060">
    <property type="entry name" value="Lig_chan"/>
    <property type="match status" value="1"/>
</dbReference>
<dbReference type="FunFam" id="3.40.190.10:FF:000054">
    <property type="entry name" value="Glutamate receptor"/>
    <property type="match status" value="1"/>
</dbReference>
<dbReference type="PANTHER" id="PTHR18966">
    <property type="entry name" value="IONOTROPIC GLUTAMATE RECEPTOR"/>
    <property type="match status" value="1"/>
</dbReference>
<dbReference type="GO" id="GO:0007165">
    <property type="term" value="P:signal transduction"/>
    <property type="evidence" value="ECO:0007669"/>
    <property type="project" value="UniProtKB-ARBA"/>
</dbReference>
<keyword evidence="3 13" id="KW-0813">Transport</keyword>
<evidence type="ECO:0000256" key="13">
    <source>
        <dbReference type="PIRNR" id="PIRNR037090"/>
    </source>
</evidence>
<dbReference type="Gene3D" id="3.40.50.2300">
    <property type="match status" value="3"/>
</dbReference>
<evidence type="ECO:0000256" key="11">
    <source>
        <dbReference type="ARBA" id="ARBA00023286"/>
    </source>
</evidence>
<comment type="subcellular location">
    <subcellularLocation>
        <location evidence="1">Membrane</location>
        <topology evidence="1">Multi-pass membrane protein</topology>
    </subcellularLocation>
</comment>
<evidence type="ECO:0000256" key="7">
    <source>
        <dbReference type="ARBA" id="ARBA00023065"/>
    </source>
</evidence>
<evidence type="ECO:0000256" key="8">
    <source>
        <dbReference type="ARBA" id="ARBA00023136"/>
    </source>
</evidence>
<comment type="function">
    <text evidence="13">Glutamate-gated receptor that probably acts as non-selective cation channel.</text>
</comment>
<dbReference type="FunFam" id="1.10.287.70:FF:000037">
    <property type="entry name" value="Glutamate receptor"/>
    <property type="match status" value="1"/>
</dbReference>
<evidence type="ECO:0000256" key="6">
    <source>
        <dbReference type="ARBA" id="ARBA00022989"/>
    </source>
</evidence>
<dbReference type="InterPro" id="IPR028082">
    <property type="entry name" value="Peripla_BP_I"/>
</dbReference>
<comment type="similarity">
    <text evidence="2 13">Belongs to the glutamate-gated ion channel (TC 1.A.10.1) family.</text>
</comment>
<keyword evidence="9 13" id="KW-0675">Receptor</keyword>
<dbReference type="GO" id="GO:0015276">
    <property type="term" value="F:ligand-gated monoatomic ion channel activity"/>
    <property type="evidence" value="ECO:0007669"/>
    <property type="project" value="InterPro"/>
</dbReference>
<dbReference type="InterPro" id="IPR015683">
    <property type="entry name" value="Ionotropic_Glu_rcpt"/>
</dbReference>
<evidence type="ECO:0000256" key="10">
    <source>
        <dbReference type="ARBA" id="ARBA00023180"/>
    </source>
</evidence>
<dbReference type="Gene3D" id="1.10.287.70">
    <property type="match status" value="1"/>
</dbReference>
<feature type="domain" description="Ionotropic glutamate receptor C-terminal" evidence="16">
    <location>
        <begin position="423"/>
        <end position="764"/>
    </location>
</feature>
<dbReference type="AlphaFoldDB" id="A0A5J5A874"/>
<keyword evidence="18" id="KW-1185">Reference proteome</keyword>
<keyword evidence="6 14" id="KW-1133">Transmembrane helix</keyword>
<dbReference type="PIRSF" id="PIRSF037090">
    <property type="entry name" value="Iontro_Glu-like_rcpt_pln"/>
    <property type="match status" value="1"/>
</dbReference>
<evidence type="ECO:0000313" key="17">
    <source>
        <dbReference type="EMBL" id="KAA8526499.1"/>
    </source>
</evidence>
<evidence type="ECO:0000256" key="3">
    <source>
        <dbReference type="ARBA" id="ARBA00022448"/>
    </source>
</evidence>
<dbReference type="GO" id="GO:0009611">
    <property type="term" value="P:response to wounding"/>
    <property type="evidence" value="ECO:0007669"/>
    <property type="project" value="UniProtKB-ARBA"/>
</dbReference>
<organism evidence="17 18">
    <name type="scientific">Nyssa sinensis</name>
    <dbReference type="NCBI Taxonomy" id="561372"/>
    <lineage>
        <taxon>Eukaryota</taxon>
        <taxon>Viridiplantae</taxon>
        <taxon>Streptophyta</taxon>
        <taxon>Embryophyta</taxon>
        <taxon>Tracheophyta</taxon>
        <taxon>Spermatophyta</taxon>
        <taxon>Magnoliopsida</taxon>
        <taxon>eudicotyledons</taxon>
        <taxon>Gunneridae</taxon>
        <taxon>Pentapetalae</taxon>
        <taxon>asterids</taxon>
        <taxon>Cornales</taxon>
        <taxon>Nyssaceae</taxon>
        <taxon>Nyssa</taxon>
    </lineage>
</organism>
<evidence type="ECO:0000256" key="5">
    <source>
        <dbReference type="ARBA" id="ARBA00022729"/>
    </source>
</evidence>
<dbReference type="InterPro" id="IPR017103">
    <property type="entry name" value="Iontropic_Glu_rcpt_pln"/>
</dbReference>
<protein>
    <recommendedName>
        <fullName evidence="13">Glutamate receptor</fullName>
    </recommendedName>
</protein>
<dbReference type="Pfam" id="PF10613">
    <property type="entry name" value="Lig_chan-Glu_bd"/>
    <property type="match status" value="1"/>
</dbReference>
<keyword evidence="10" id="KW-0325">Glycoprotein</keyword>
<gene>
    <name evidence="17" type="ORF">F0562_008298</name>
</gene>
<evidence type="ECO:0000313" key="18">
    <source>
        <dbReference type="Proteomes" id="UP000325577"/>
    </source>
</evidence>
<evidence type="ECO:0000256" key="2">
    <source>
        <dbReference type="ARBA" id="ARBA00008685"/>
    </source>
</evidence>
<dbReference type="EMBL" id="CM018046">
    <property type="protein sequence ID" value="KAA8526499.1"/>
    <property type="molecule type" value="Genomic_DNA"/>
</dbReference>
<feature type="chain" id="PRO_5023875917" description="Glutamate receptor" evidence="15">
    <location>
        <begin position="24"/>
        <end position="876"/>
    </location>
</feature>
<keyword evidence="11 13" id="KW-1071">Ligand-gated ion channel</keyword>
<sequence>MKSIVIMPLSLLILILCSTSVHCQRPAVVNVGAVFTFNSVIGRAAKAALDAAVFDINADPSILNGTELNLTMKDANCNVFMGSIGAFQLIEGEIVAMIGPQSSAIAHMISQIANGLQVPLISYAATDPTLSASQFPYFFRTTQSDSYQMVAMADLIYFYGWKEVIAVFVDDDYGRNGISALDDELEKKMSKISYKFPLPTQFDLSDLTDMLNKTKFLGPRVYVVHINPDPGLRIFDVAQKLQMMTSNYVWFATDWLSTTLESFSPANRSTLKILEGCGPVAHSVDKFLNEHGNITFYLNDKLRDMGGTEMQLGKLKVFDGGKRLLEILSHTNFTGLAGQVQFNAERNLVSGGYDVINIVQMEIRRVGFWSNNSGLSVLPPETFKGEQISYSHLDQKLDNVTWPGGKTEKPRGWEIASDERPLRIGVPKRASFIEFVTEVNNSHKMQGYCIDVFEEAKKLVPYNVPYRFEPFGDGLTNPIYDELVQMVADDVFDAAVGDIAIVTNRTRIVDFTQPYAATGLVIVAPISNSKSSAWVFLKPFSLEMWCVTAASFVMIAVVIWILEHRVNDDFRGPPRRQLITMFLFSFSTLFKANQENTVSTLGRMVMVVWLFLLLVITSSYTASLTSILTVQQLSSSITGIDSLIASDWPIGYQVGSFAHGYLANSLYIPQSRLVSLDSPEEYDRALRQGPSNGGAGAIVDELPYVELFLSKWPDFGIIGQSFTKSGWGFAFPRDSPLAIDMSTAILKLSESGKLQELHKKWFCKSGCPADRRQDSEPNQLHLSSFWGLYLLCGSFTFTAFLVFLLRTVRQYIRYKRKQMDPSTPSTSASSSARCSHVIYGFFDFIDEKEEAIKKIFARCDNPQPQWLQVISNITGA</sequence>
<dbReference type="SUPFAM" id="SSF53850">
    <property type="entry name" value="Periplasmic binding protein-like II"/>
    <property type="match status" value="1"/>
</dbReference>
<dbReference type="Gene3D" id="3.40.190.10">
    <property type="entry name" value="Periplasmic binding protein-like II"/>
    <property type="match status" value="2"/>
</dbReference>
<accession>A0A5J5A874</accession>
<evidence type="ECO:0000256" key="15">
    <source>
        <dbReference type="SAM" id="SignalP"/>
    </source>
</evidence>
<dbReference type="OrthoDB" id="5984008at2759"/>
<dbReference type="Pfam" id="PF01094">
    <property type="entry name" value="ANF_receptor"/>
    <property type="match status" value="2"/>
</dbReference>
<proteinExistence type="inferred from homology"/>
<reference evidence="17 18" key="1">
    <citation type="submission" date="2019-09" db="EMBL/GenBank/DDBJ databases">
        <title>A chromosome-level genome assembly of the Chinese tupelo Nyssa sinensis.</title>
        <authorList>
            <person name="Yang X."/>
            <person name="Kang M."/>
            <person name="Yang Y."/>
            <person name="Xiong H."/>
            <person name="Wang M."/>
            <person name="Zhang Z."/>
            <person name="Wang Z."/>
            <person name="Wu H."/>
            <person name="Ma T."/>
            <person name="Liu J."/>
            <person name="Xi Z."/>
        </authorList>
    </citation>
    <scope>NUCLEOTIDE SEQUENCE [LARGE SCALE GENOMIC DNA]</scope>
    <source>
        <strain evidence="17">J267</strain>
        <tissue evidence="17">Leaf</tissue>
    </source>
</reference>
<evidence type="ECO:0000256" key="12">
    <source>
        <dbReference type="ARBA" id="ARBA00023303"/>
    </source>
</evidence>
<keyword evidence="7 13" id="KW-0406">Ion transport</keyword>
<dbReference type="FunFam" id="3.40.190.10:FF:000175">
    <property type="entry name" value="Glutamate receptor"/>
    <property type="match status" value="1"/>
</dbReference>
<name>A0A5J5A874_9ASTE</name>
<dbReference type="PRINTS" id="PR01176">
    <property type="entry name" value="GABABRECEPTR"/>
</dbReference>
<keyword evidence="8 13" id="KW-0472">Membrane</keyword>
<dbReference type="GO" id="GO:1901701">
    <property type="term" value="P:cellular response to oxygen-containing compound"/>
    <property type="evidence" value="ECO:0007669"/>
    <property type="project" value="UniProtKB-ARBA"/>
</dbReference>
<feature type="transmembrane region" description="Helical" evidence="14">
    <location>
        <begin position="544"/>
        <end position="562"/>
    </location>
</feature>
<evidence type="ECO:0000256" key="9">
    <source>
        <dbReference type="ARBA" id="ARBA00023170"/>
    </source>
</evidence>
<feature type="signal peptide" evidence="15">
    <location>
        <begin position="1"/>
        <end position="23"/>
    </location>
</feature>
<keyword evidence="12 13" id="KW-0407">Ion channel</keyword>
<dbReference type="Proteomes" id="UP000325577">
    <property type="component" value="Linkage Group LG3"/>
</dbReference>
<dbReference type="FunFam" id="3.40.50.2300:FF:000081">
    <property type="entry name" value="Glutamate receptor"/>
    <property type="match status" value="1"/>
</dbReference>
<dbReference type="SMART" id="SM00079">
    <property type="entry name" value="PBPe"/>
    <property type="match status" value="1"/>
</dbReference>
<dbReference type="InterPro" id="IPR001320">
    <property type="entry name" value="Iontro_rcpt_C"/>
</dbReference>
<evidence type="ECO:0000256" key="1">
    <source>
        <dbReference type="ARBA" id="ARBA00004141"/>
    </source>
</evidence>
<dbReference type="SUPFAM" id="SSF53822">
    <property type="entry name" value="Periplasmic binding protein-like I"/>
    <property type="match status" value="1"/>
</dbReference>
<evidence type="ECO:0000256" key="4">
    <source>
        <dbReference type="ARBA" id="ARBA00022692"/>
    </source>
</evidence>
<dbReference type="InterPro" id="IPR019594">
    <property type="entry name" value="Glu/Gly-bd"/>
</dbReference>
<keyword evidence="5 15" id="KW-0732">Signal</keyword>